<gene>
    <name evidence="1" type="ORF">COX36_02645</name>
</gene>
<protein>
    <submittedName>
        <fullName evidence="1">Uncharacterized protein</fullName>
    </submittedName>
</protein>
<name>A0A2G9YWK6_9BACT</name>
<dbReference type="Proteomes" id="UP000230273">
    <property type="component" value="Unassembled WGS sequence"/>
</dbReference>
<dbReference type="EMBL" id="PCRP01000043">
    <property type="protein sequence ID" value="PIP23569.1"/>
    <property type="molecule type" value="Genomic_DNA"/>
</dbReference>
<evidence type="ECO:0000313" key="1">
    <source>
        <dbReference type="EMBL" id="PIP23569.1"/>
    </source>
</evidence>
<proteinExistence type="predicted"/>
<dbReference type="AlphaFoldDB" id="A0A2G9YWK6"/>
<reference evidence="1 2" key="1">
    <citation type="submission" date="2017-09" db="EMBL/GenBank/DDBJ databases">
        <title>Depth-based differentiation of microbial function through sediment-hosted aquifers and enrichment of novel symbionts in the deep terrestrial subsurface.</title>
        <authorList>
            <person name="Probst A.J."/>
            <person name="Ladd B."/>
            <person name="Jarett J.K."/>
            <person name="Geller-Mcgrath D.E."/>
            <person name="Sieber C.M."/>
            <person name="Emerson J.B."/>
            <person name="Anantharaman K."/>
            <person name="Thomas B.C."/>
            <person name="Malmstrom R."/>
            <person name="Stieglmeier M."/>
            <person name="Klingl A."/>
            <person name="Woyke T."/>
            <person name="Ryan C.M."/>
            <person name="Banfield J.F."/>
        </authorList>
    </citation>
    <scope>NUCLEOTIDE SEQUENCE [LARGE SCALE GENOMIC DNA]</scope>
    <source>
        <strain evidence="1">CG23_combo_of_CG06-09_8_20_14_all_38_19</strain>
    </source>
</reference>
<comment type="caution">
    <text evidence="1">The sequence shown here is derived from an EMBL/GenBank/DDBJ whole genome shotgun (WGS) entry which is preliminary data.</text>
</comment>
<evidence type="ECO:0000313" key="2">
    <source>
        <dbReference type="Proteomes" id="UP000230273"/>
    </source>
</evidence>
<sequence>MLSNEVVKQEDEEGTFEKCEKCGGDLVKTKAGCSMSTVDAYRCVECGQVRRYEQGAAKEAHPLD</sequence>
<accession>A0A2G9YWK6</accession>
<organism evidence="1 2">
    <name type="scientific">Candidatus Nealsonbacteria bacterium CG23_combo_of_CG06-09_8_20_14_all_38_19</name>
    <dbReference type="NCBI Taxonomy" id="1974721"/>
    <lineage>
        <taxon>Bacteria</taxon>
        <taxon>Candidatus Nealsoniibacteriota</taxon>
    </lineage>
</organism>